<name>A0A7R9HZ94_9NEOP</name>
<organism evidence="1">
    <name type="scientific">Timema bartmani</name>
    <dbReference type="NCBI Taxonomy" id="61472"/>
    <lineage>
        <taxon>Eukaryota</taxon>
        <taxon>Metazoa</taxon>
        <taxon>Ecdysozoa</taxon>
        <taxon>Arthropoda</taxon>
        <taxon>Hexapoda</taxon>
        <taxon>Insecta</taxon>
        <taxon>Pterygota</taxon>
        <taxon>Neoptera</taxon>
        <taxon>Polyneoptera</taxon>
        <taxon>Phasmatodea</taxon>
        <taxon>Timematodea</taxon>
        <taxon>Timematoidea</taxon>
        <taxon>Timematidae</taxon>
        <taxon>Timema</taxon>
    </lineage>
</organism>
<dbReference type="AlphaFoldDB" id="A0A7R9HZ94"/>
<evidence type="ECO:0000313" key="1">
    <source>
        <dbReference type="EMBL" id="CAD7441575.1"/>
    </source>
</evidence>
<accession>A0A7R9HZ94</accession>
<sequence>MLPRQPLKRSSSRSSSINSLINNELEQLLPAEFLIQRIVKKPLSHYVSFSNVQDTRRGVRYLKPLDLPEKRARIPQELELKEDVSSSGPMKRASLEKASKTSVRFLPNVPMGEKESKTSVHFLSNFSMGKKVSKTSVELSPNVLMDEKESKPARRKALHDVVDQKEVIHRMRTERGIGFLYMVYSVPRYSELYTPYTLSVVPYEKIDKSNFLTISAHGVTQYYPGDMIFTPLDVWEEEYDKYCKLIKVISRSHLGITLTIDWTADDGKIEIKSFVVFRMWKGFYVWRRNVNWKKYVLARDAVTNTLFLLNPTLRKALLDIQAMCYKLSDATFSDMSRRENLALFEFIEIQMTKMEEVKERLKFFHDLVKDIVNNACHEALLSKGFTTDDSNIHTMPSLRKTRDGKMRMSYTEQANKRRYCIRLTSFIHLVDFIMLNMLHILMRNSLIEFTSVLESHFRCLPGDSTLTTIEINITLEEPRPDNAPQLPLFLVDVLIRGDALCLDPCQEVFMNAIVQLMDLWEETVMNVTTFLPDPFFNPFCEPLINEKVEERLCGLGPDILSVLKEDITLIDLQAKVGHLLTANFAFAMKYIERFEFIRDFYNENEARVHDDIKNELGSDAAIFLILDQYLNVGAPSPSPHHILSSGPEGVDPSTHNDQRYRGSKKLSLRGCQGFPKFCPKVSQWGTREGVLISYPRPKPGMHYRLLCMLRLGAFTFPFPHIDNLTGVQPLSWLIMRNRLCPGASTMEAPKQ</sequence>
<dbReference type="EMBL" id="OD565358">
    <property type="protein sequence ID" value="CAD7441575.1"/>
    <property type="molecule type" value="Genomic_DNA"/>
</dbReference>
<reference evidence="1" key="1">
    <citation type="submission" date="2020-11" db="EMBL/GenBank/DDBJ databases">
        <authorList>
            <person name="Tran Van P."/>
        </authorList>
    </citation>
    <scope>NUCLEOTIDE SEQUENCE</scope>
</reference>
<proteinExistence type="predicted"/>
<protein>
    <submittedName>
        <fullName evidence="1">Uncharacterized protein</fullName>
    </submittedName>
</protein>
<gene>
    <name evidence="1" type="ORF">TBIB3V08_LOCUS4039</name>
</gene>